<evidence type="ECO:0000256" key="4">
    <source>
        <dbReference type="SAM" id="MobiDB-lite"/>
    </source>
</evidence>
<dbReference type="OrthoDB" id="433924at2759"/>
<evidence type="ECO:0000313" key="7">
    <source>
        <dbReference type="Proteomes" id="UP000214365"/>
    </source>
</evidence>
<dbReference type="Proteomes" id="UP000214365">
    <property type="component" value="Unassembled WGS sequence"/>
</dbReference>
<proteinExistence type="predicted"/>
<dbReference type="SUPFAM" id="SSF54160">
    <property type="entry name" value="Chromo domain-like"/>
    <property type="match status" value="2"/>
</dbReference>
<dbReference type="STRING" id="1441469.A0A1Q5Q8A4"/>
<dbReference type="InterPro" id="IPR016197">
    <property type="entry name" value="Chromo-like_dom_sf"/>
</dbReference>
<feature type="compositionally biased region" description="Acidic residues" evidence="4">
    <location>
        <begin position="30"/>
        <end position="41"/>
    </location>
</feature>
<dbReference type="PROSITE" id="PS50013">
    <property type="entry name" value="CHROMO_2"/>
    <property type="match status" value="1"/>
</dbReference>
<gene>
    <name evidence="6" type="ORF">UA08_08533</name>
</gene>
<dbReference type="AlphaFoldDB" id="A0A1Q5Q8A4"/>
<feature type="region of interest" description="Disordered" evidence="4">
    <location>
        <begin position="93"/>
        <end position="156"/>
    </location>
</feature>
<dbReference type="GO" id="GO:0006338">
    <property type="term" value="P:chromatin remodeling"/>
    <property type="evidence" value="ECO:0007669"/>
    <property type="project" value="UniProtKB-ARBA"/>
</dbReference>
<dbReference type="Pfam" id="PF00385">
    <property type="entry name" value="Chromo"/>
    <property type="match status" value="1"/>
</dbReference>
<feature type="region of interest" description="Disordered" evidence="4">
    <location>
        <begin position="1"/>
        <end position="42"/>
    </location>
</feature>
<evidence type="ECO:0000259" key="5">
    <source>
        <dbReference type="PROSITE" id="PS50013"/>
    </source>
</evidence>
<dbReference type="SMART" id="SM00298">
    <property type="entry name" value="CHROMO"/>
    <property type="match status" value="1"/>
</dbReference>
<dbReference type="GeneID" id="31008289"/>
<evidence type="ECO:0000256" key="3">
    <source>
        <dbReference type="ARBA" id="ARBA00023242"/>
    </source>
</evidence>
<dbReference type="Gene3D" id="2.40.50.40">
    <property type="match status" value="2"/>
</dbReference>
<dbReference type="RefSeq" id="XP_020116472.1">
    <property type="nucleotide sequence ID" value="XM_020263432.1"/>
</dbReference>
<feature type="domain" description="Chromo" evidence="5">
    <location>
        <begin position="43"/>
        <end position="105"/>
    </location>
</feature>
<evidence type="ECO:0000256" key="2">
    <source>
        <dbReference type="ARBA" id="ARBA00011353"/>
    </source>
</evidence>
<sequence length="233" mass="25625">MAPRTSEEVSDDESAGEAIPFKSVNRASSDDDDDNSEDEGDVYVVESIVGHEFQKNGKLMLNVKWKGYDDPADQTLEPEDSLLEGAGEAVQEYYKKIGGRPQQPGGAKPGRGKRKSMTSAKATPDKPSTKKQKLSSKDETNGTDLSDADIGQGIPDWVHDKEHWGRDVVKVQTIENDETHGLVAYLNWTNGKTTKVSINLCYESIPMLMLKFYEAHLVFKDGQEEGAGEGAEE</sequence>
<keyword evidence="7" id="KW-1185">Reference proteome</keyword>
<dbReference type="Pfam" id="PF01393">
    <property type="entry name" value="Chromo_shadow"/>
    <property type="match status" value="1"/>
</dbReference>
<dbReference type="InterPro" id="IPR000953">
    <property type="entry name" value="Chromo/chromo_shadow_dom"/>
</dbReference>
<reference evidence="6 7" key="1">
    <citation type="submission" date="2015-06" db="EMBL/GenBank/DDBJ databases">
        <title>Talaromyces atroroseus IBT 11181 draft genome.</title>
        <authorList>
            <person name="Rasmussen K.B."/>
            <person name="Rasmussen S."/>
            <person name="Petersen B."/>
            <person name="Sicheritz-Ponten T."/>
            <person name="Mortensen U.H."/>
            <person name="Thrane U."/>
        </authorList>
    </citation>
    <scope>NUCLEOTIDE SEQUENCE [LARGE SCALE GENOMIC DNA]</scope>
    <source>
        <strain evidence="6 7">IBT 11181</strain>
    </source>
</reference>
<dbReference type="InterPro" id="IPR051219">
    <property type="entry name" value="Heterochromatin_chromo-domain"/>
</dbReference>
<comment type="subcellular location">
    <subcellularLocation>
        <location evidence="1">Nucleus</location>
    </subcellularLocation>
</comment>
<organism evidence="6 7">
    <name type="scientific">Talaromyces atroroseus</name>
    <dbReference type="NCBI Taxonomy" id="1441469"/>
    <lineage>
        <taxon>Eukaryota</taxon>
        <taxon>Fungi</taxon>
        <taxon>Dikarya</taxon>
        <taxon>Ascomycota</taxon>
        <taxon>Pezizomycotina</taxon>
        <taxon>Eurotiomycetes</taxon>
        <taxon>Eurotiomycetidae</taxon>
        <taxon>Eurotiales</taxon>
        <taxon>Trichocomaceae</taxon>
        <taxon>Talaromyces</taxon>
        <taxon>Talaromyces sect. Trachyspermi</taxon>
    </lineage>
</organism>
<keyword evidence="3" id="KW-0539">Nucleus</keyword>
<dbReference type="InterPro" id="IPR008251">
    <property type="entry name" value="Chromo_shadow_dom"/>
</dbReference>
<evidence type="ECO:0000256" key="1">
    <source>
        <dbReference type="ARBA" id="ARBA00004123"/>
    </source>
</evidence>
<dbReference type="InterPro" id="IPR023780">
    <property type="entry name" value="Chromo_domain"/>
</dbReference>
<dbReference type="GO" id="GO:0005634">
    <property type="term" value="C:nucleus"/>
    <property type="evidence" value="ECO:0007669"/>
    <property type="project" value="UniProtKB-SubCell"/>
</dbReference>
<dbReference type="EMBL" id="LFMY01000015">
    <property type="protein sequence ID" value="OKL56351.1"/>
    <property type="molecule type" value="Genomic_DNA"/>
</dbReference>
<comment type="subunit">
    <text evidence="2">Component of the NuA4 histone acetyltransferase complex.</text>
</comment>
<dbReference type="CDD" id="cd00024">
    <property type="entry name" value="CD_CSD"/>
    <property type="match status" value="1"/>
</dbReference>
<accession>A0A1Q5Q8A4</accession>
<name>A0A1Q5Q8A4_TALAT</name>
<protein>
    <recommendedName>
        <fullName evidence="5">Chromo domain-containing protein</fullName>
    </recommendedName>
</protein>
<evidence type="ECO:0000313" key="6">
    <source>
        <dbReference type="EMBL" id="OKL56351.1"/>
    </source>
</evidence>
<dbReference type="PANTHER" id="PTHR22812">
    <property type="entry name" value="CHROMOBOX PROTEIN"/>
    <property type="match status" value="1"/>
</dbReference>
<comment type="caution">
    <text evidence="6">The sequence shown here is derived from an EMBL/GenBank/DDBJ whole genome shotgun (WGS) entry which is preliminary data.</text>
</comment>